<sequence>MQLQQLEARQWPIVKLSNSKSQFIINSKFVQHKQYVFEVLNAFHQLKMNEFESKILFIDIVGIIKTFIEYNKQNKVQLTPLINEDTLLFNGTDKQIMFKLNADQIIEEPFIPNQSFFKQIIKMFNKQFVNQQVVRTLVDLSDGTLQFNDLLTKAEFQWLQTAIKLKE</sequence>
<reference evidence="2 3" key="2">
    <citation type="submission" date="2024-07" db="EMBL/GenBank/DDBJ databases">
        <authorList>
            <person name="Akdeniz Z."/>
        </authorList>
    </citation>
    <scope>NUCLEOTIDE SEQUENCE [LARGE SCALE GENOMIC DNA]</scope>
</reference>
<name>A0AA86V1K6_9EUKA</name>
<reference evidence="1" key="1">
    <citation type="submission" date="2023-06" db="EMBL/GenBank/DDBJ databases">
        <authorList>
            <person name="Kurt Z."/>
        </authorList>
    </citation>
    <scope>NUCLEOTIDE SEQUENCE</scope>
</reference>
<dbReference type="Proteomes" id="UP001642409">
    <property type="component" value="Unassembled WGS sequence"/>
</dbReference>
<evidence type="ECO:0000313" key="1">
    <source>
        <dbReference type="EMBL" id="CAI9977019.1"/>
    </source>
</evidence>
<evidence type="ECO:0000313" key="2">
    <source>
        <dbReference type="EMBL" id="CAL6067215.1"/>
    </source>
</evidence>
<organism evidence="1">
    <name type="scientific">Hexamita inflata</name>
    <dbReference type="NCBI Taxonomy" id="28002"/>
    <lineage>
        <taxon>Eukaryota</taxon>
        <taxon>Metamonada</taxon>
        <taxon>Diplomonadida</taxon>
        <taxon>Hexamitidae</taxon>
        <taxon>Hexamitinae</taxon>
        <taxon>Hexamita</taxon>
    </lineage>
</organism>
<gene>
    <name evidence="2" type="ORF">HINF_LOCUS52918</name>
    <name evidence="1" type="ORF">HINF_LOCUS64664</name>
</gene>
<dbReference type="EMBL" id="CATOUU010001176">
    <property type="protein sequence ID" value="CAI9977019.1"/>
    <property type="molecule type" value="Genomic_DNA"/>
</dbReference>
<evidence type="ECO:0000313" key="3">
    <source>
        <dbReference type="Proteomes" id="UP001642409"/>
    </source>
</evidence>
<keyword evidence="3" id="KW-1185">Reference proteome</keyword>
<dbReference type="AlphaFoldDB" id="A0AA86V1K6"/>
<accession>A0AA86V1K6</accession>
<dbReference type="EMBL" id="CAXDID020000266">
    <property type="protein sequence ID" value="CAL6067215.1"/>
    <property type="molecule type" value="Genomic_DNA"/>
</dbReference>
<protein>
    <submittedName>
        <fullName evidence="2">Hypothetical_protein</fullName>
    </submittedName>
</protein>
<proteinExistence type="predicted"/>
<comment type="caution">
    <text evidence="1">The sequence shown here is derived from an EMBL/GenBank/DDBJ whole genome shotgun (WGS) entry which is preliminary data.</text>
</comment>